<reference evidence="2" key="2">
    <citation type="journal article" date="2021" name="PeerJ">
        <title>Extensive microbial diversity within the chicken gut microbiome revealed by metagenomics and culture.</title>
        <authorList>
            <person name="Gilroy R."/>
            <person name="Ravi A."/>
            <person name="Getino M."/>
            <person name="Pursley I."/>
            <person name="Horton D.L."/>
            <person name="Alikhan N.F."/>
            <person name="Baker D."/>
            <person name="Gharbi K."/>
            <person name="Hall N."/>
            <person name="Watson M."/>
            <person name="Adriaenssens E.M."/>
            <person name="Foster-Nyarko E."/>
            <person name="Jarju S."/>
            <person name="Secka A."/>
            <person name="Antonio M."/>
            <person name="Oren A."/>
            <person name="Chaudhuri R.R."/>
            <person name="La Ragione R."/>
            <person name="Hildebrand F."/>
            <person name="Pallen M.J."/>
        </authorList>
    </citation>
    <scope>NUCLEOTIDE SEQUENCE</scope>
    <source>
        <strain evidence="2">21143</strain>
    </source>
</reference>
<evidence type="ECO:0000313" key="3">
    <source>
        <dbReference type="Proteomes" id="UP000886722"/>
    </source>
</evidence>
<protein>
    <submittedName>
        <fullName evidence="2">Hemerythrin domain-containing protein</fullName>
    </submittedName>
</protein>
<evidence type="ECO:0000259" key="1">
    <source>
        <dbReference type="Pfam" id="PF01814"/>
    </source>
</evidence>
<dbReference type="Gene3D" id="1.20.120.520">
    <property type="entry name" value="nmb1532 protein domain like"/>
    <property type="match status" value="1"/>
</dbReference>
<dbReference type="EMBL" id="DVKT01000023">
    <property type="protein sequence ID" value="HIT39047.1"/>
    <property type="molecule type" value="Genomic_DNA"/>
</dbReference>
<gene>
    <name evidence="2" type="ORF">IAD06_03270</name>
</gene>
<proteinExistence type="predicted"/>
<sequence length="232" mass="26954">MYRLGKYKKTDPMSVLVCENYPILLVMSRFGIPLGFGDKTIEEVCRDNRVDVDTFLSITNCLLDEDHAEVENTRFSIEAMMQYLHNSHDYFLDFKLPAIRRRLLDAIDCGQKDVSFAILCFFDEYAAEVQKHMLYEEQVVYPYVTALLKKDTLPKGYSIEVFSKQHDQVEAKLGELKNILIKYYPAESSNELNSVLFDIFTCEEDLASHNYIEDALFIPAIKKLEQERSKNV</sequence>
<dbReference type="Pfam" id="PF01814">
    <property type="entry name" value="Hemerythrin"/>
    <property type="match status" value="1"/>
</dbReference>
<dbReference type="AlphaFoldDB" id="A0A9D1GDD2"/>
<accession>A0A9D1GDD2</accession>
<feature type="domain" description="Hemerythrin-like" evidence="1">
    <location>
        <begin position="83"/>
        <end position="221"/>
    </location>
</feature>
<reference evidence="2" key="1">
    <citation type="submission" date="2020-10" db="EMBL/GenBank/DDBJ databases">
        <authorList>
            <person name="Gilroy R."/>
        </authorList>
    </citation>
    <scope>NUCLEOTIDE SEQUENCE</scope>
    <source>
        <strain evidence="2">21143</strain>
    </source>
</reference>
<organism evidence="2 3">
    <name type="scientific">Candidatus Caccoplasma intestinavium</name>
    <dbReference type="NCBI Taxonomy" id="2840716"/>
    <lineage>
        <taxon>Bacteria</taxon>
        <taxon>Pseudomonadati</taxon>
        <taxon>Bacteroidota</taxon>
        <taxon>Bacteroidia</taxon>
        <taxon>Bacteroidales</taxon>
        <taxon>Bacteroidaceae</taxon>
        <taxon>Bacteroidaceae incertae sedis</taxon>
        <taxon>Candidatus Caccoplasma</taxon>
    </lineage>
</organism>
<dbReference type="Proteomes" id="UP000886722">
    <property type="component" value="Unassembled WGS sequence"/>
</dbReference>
<name>A0A9D1GDD2_9BACT</name>
<dbReference type="InterPro" id="IPR012312">
    <property type="entry name" value="Hemerythrin-like"/>
</dbReference>
<evidence type="ECO:0000313" key="2">
    <source>
        <dbReference type="EMBL" id="HIT39047.1"/>
    </source>
</evidence>
<comment type="caution">
    <text evidence="2">The sequence shown here is derived from an EMBL/GenBank/DDBJ whole genome shotgun (WGS) entry which is preliminary data.</text>
</comment>